<protein>
    <submittedName>
        <fullName evidence="1">Uncharacterized protein</fullName>
    </submittedName>
</protein>
<organism evidence="1 2">
    <name type="scientific">Plantibacter flavus</name>
    <dbReference type="NCBI Taxonomy" id="150123"/>
    <lineage>
        <taxon>Bacteria</taxon>
        <taxon>Bacillati</taxon>
        <taxon>Actinomycetota</taxon>
        <taxon>Actinomycetes</taxon>
        <taxon>Micrococcales</taxon>
        <taxon>Microbacteriaceae</taxon>
        <taxon>Plantibacter</taxon>
    </lineage>
</organism>
<gene>
    <name evidence="1" type="ORF">EDD42_0074</name>
</gene>
<dbReference type="AlphaFoldDB" id="A0A3N2BXY8"/>
<reference evidence="1 2" key="1">
    <citation type="submission" date="2018-11" db="EMBL/GenBank/DDBJ databases">
        <title>Sequencing the genomes of 1000 actinobacteria strains.</title>
        <authorList>
            <person name="Klenk H.-P."/>
        </authorList>
    </citation>
    <scope>NUCLEOTIDE SEQUENCE [LARGE SCALE GENOMIC DNA]</scope>
    <source>
        <strain evidence="1 2">DSM 14012</strain>
    </source>
</reference>
<comment type="caution">
    <text evidence="1">The sequence shown here is derived from an EMBL/GenBank/DDBJ whole genome shotgun (WGS) entry which is preliminary data.</text>
</comment>
<keyword evidence="2" id="KW-1185">Reference proteome</keyword>
<name>A0A3N2BXY8_9MICO</name>
<proteinExistence type="predicted"/>
<sequence>MWADGRPEDWGKQVRQAMLDTLDLIEQLRAEHRLDDLPQYKNYPAGSCGITSYTVGMVLLDRGLNDGDGQWFLVDTNDSGPETATHTWLEYRIGTEAVYSVDPSIGQFPGIRKTPWVGRGTSPAAKRFTGRWPLQPVKTADQEWAKPSYLESLQRVRERLEQSTRQPLVSGHE</sequence>
<accession>A0A3N2BXY8</accession>
<dbReference type="EMBL" id="RKHL01000001">
    <property type="protein sequence ID" value="ROR80042.1"/>
    <property type="molecule type" value="Genomic_DNA"/>
</dbReference>
<evidence type="ECO:0000313" key="1">
    <source>
        <dbReference type="EMBL" id="ROR80042.1"/>
    </source>
</evidence>
<dbReference type="Proteomes" id="UP000266915">
    <property type="component" value="Unassembled WGS sequence"/>
</dbReference>
<evidence type="ECO:0000313" key="2">
    <source>
        <dbReference type="Proteomes" id="UP000266915"/>
    </source>
</evidence>